<accession>A0A485CJR2</accession>
<dbReference type="SUPFAM" id="SSF52402">
    <property type="entry name" value="Adenine nucleotide alpha hydrolases-like"/>
    <property type="match status" value="1"/>
</dbReference>
<evidence type="ECO:0000313" key="2">
    <source>
        <dbReference type="Proteomes" id="UP000401081"/>
    </source>
</evidence>
<dbReference type="Proteomes" id="UP000401081">
    <property type="component" value="Unassembled WGS sequence"/>
</dbReference>
<protein>
    <submittedName>
        <fullName evidence="1">Predicted phosphoadenosine phosphosulfate sulfotransferase</fullName>
    </submittedName>
</protein>
<dbReference type="EMBL" id="CAADJD010000026">
    <property type="protein sequence ID" value="VFS84893.1"/>
    <property type="molecule type" value="Genomic_DNA"/>
</dbReference>
<evidence type="ECO:0000313" key="1">
    <source>
        <dbReference type="EMBL" id="VFS84893.1"/>
    </source>
</evidence>
<dbReference type="GO" id="GO:0016740">
    <property type="term" value="F:transferase activity"/>
    <property type="evidence" value="ECO:0007669"/>
    <property type="project" value="UniProtKB-KW"/>
</dbReference>
<gene>
    <name evidence="1" type="ORF">NCTC12993_06521</name>
</gene>
<proteinExistence type="predicted"/>
<name>A0A485CJR2_KLUCR</name>
<dbReference type="Gene3D" id="3.40.50.620">
    <property type="entry name" value="HUPs"/>
    <property type="match status" value="1"/>
</dbReference>
<sequence length="67" mass="7663">MIYVCPWSKSRYPSPVLDATYDRIAWTLDNFSRTCVSFSGGKDSTVMLHLTAQMARARGKKNLRTVY</sequence>
<keyword evidence="2" id="KW-1185">Reference proteome</keyword>
<keyword evidence="1" id="KW-0808">Transferase</keyword>
<dbReference type="AlphaFoldDB" id="A0A485CJR2"/>
<dbReference type="InterPro" id="IPR014729">
    <property type="entry name" value="Rossmann-like_a/b/a_fold"/>
</dbReference>
<reference evidence="1 2" key="1">
    <citation type="submission" date="2019-03" db="EMBL/GenBank/DDBJ databases">
        <authorList>
            <consortium name="Pathogen Informatics"/>
        </authorList>
    </citation>
    <scope>NUCLEOTIDE SEQUENCE [LARGE SCALE GENOMIC DNA]</scope>
    <source>
        <strain evidence="1 2">NCTC12993</strain>
    </source>
</reference>
<organism evidence="1 2">
    <name type="scientific">Kluyvera cryocrescens</name>
    <name type="common">Kluyvera citrophila</name>
    <dbReference type="NCBI Taxonomy" id="580"/>
    <lineage>
        <taxon>Bacteria</taxon>
        <taxon>Pseudomonadati</taxon>
        <taxon>Pseudomonadota</taxon>
        <taxon>Gammaproteobacteria</taxon>
        <taxon>Enterobacterales</taxon>
        <taxon>Enterobacteriaceae</taxon>
        <taxon>Kluyvera</taxon>
    </lineage>
</organism>